<evidence type="ECO:0000313" key="3">
    <source>
        <dbReference type="EMBL" id="BAE49281.1"/>
    </source>
</evidence>
<dbReference type="Pfam" id="PF23666">
    <property type="entry name" value="Rcc01698_C"/>
    <property type="match status" value="1"/>
</dbReference>
<sequence>MAGIFSSPKSRTPQAQQPTAAAGVQIQTSAYGKAVALVFGTTKVAPNLVWYGDFQSIAHSSGGGGGGGGGGKGGGGGDSGGGSTTYTYKAAFAFGLCEGPIKGVGRAWAAKTETTPAALNLSVFTGAYPQLPWTYLESHHGEAVERHTVPTHAPYTVTVNYPAPPFTDSGVVDEIDGRTFTATAVAPGVGQYSVANGTYTFSAADAGIELRFTYTSGNQQPANQALGYNGLAYVASPDYDLGDSPNLPNHNFEVQGIYSDSVDGAEDADASLVVRGLLTDRHWGLGNLMPADLVGDQALYRDYVLASGLLISPAYSEQQTAAQMIEDIGTYTNADVAWTGTFNMLPRCHEVVTGNGVTYTPPETVFDLGDDDWMDSSDAITASGTNMTDPVVLVRARPADAINQVTLEYLNRANQYSPEPVTARDVAAIRAYGLNQDKTRQAHLFTTGTVARLSAQLLLQRQAARNKWQGTVGEEHVLLDVGDTGFISNARLRLNRQLVRIEEITDNDDGSRAMVFEEILSGAGVAAAHTFAEALGSAPSYNVDPGDCVTPIFFDAPTELTGGLEVWMATAGGDQWAGAQVWISSNDESYARAGTVTGDARMGALSAPLDAGADPDNDHTLSVDLAKSGGQLGSGTREDADALNTLCWVDGELVAYQTATLTGVDRYDLTYLRRGAFGTTVADHAADSRFVRVDRSLFRYSYTKDQIGKPVHVKLLSYNLFGGGVQTISQVSAHTYVIQGPPLPPAVTGFGAQQQGNVVTFHWSPLNNYAVDIAYGPKGCTDGVTVDQAWAAMSMLTESARGTEMTNASVPPGNWTFAIRARNTFSDQLSPTLATVDLVVTNAQIVLDGTGANLGPDWLGGDLQGLVRHWTGKLVPQSRGVAVDDGDTTWEFCPNPVAAPVWTGPAIDTGTIDDIRIWATVSTSLGPGNQGNVSTTFAMDWSTTGADWNGTYQPWTVGSVHARYIRPQLRLDTSLGGCLVTGFVPVADVPLKSETITATVPAGGGWVAFSKPYHAPPAVNPGAAGAGLTSASAVDVTAYGCTVHAWSGANDVGGPVVLTIGPSP</sequence>
<accession>Q2WA44</accession>
<gene>
    <name evidence="3" type="ordered locus">amb0477</name>
</gene>
<dbReference type="RefSeq" id="WP_011382921.1">
    <property type="nucleotide sequence ID" value="NC_007626.1"/>
</dbReference>
<organism evidence="3 4">
    <name type="scientific">Paramagnetospirillum magneticum (strain ATCC 700264 / AMB-1)</name>
    <name type="common">Magnetospirillum magneticum</name>
    <dbReference type="NCBI Taxonomy" id="342108"/>
    <lineage>
        <taxon>Bacteria</taxon>
        <taxon>Pseudomonadati</taxon>
        <taxon>Pseudomonadota</taxon>
        <taxon>Alphaproteobacteria</taxon>
        <taxon>Rhodospirillales</taxon>
        <taxon>Magnetospirillaceae</taxon>
        <taxon>Paramagnetospirillum</taxon>
    </lineage>
</organism>
<reference evidence="3 4" key="1">
    <citation type="journal article" date="2005" name="DNA Res.">
        <title>Complete genome sequence of the facultative anaerobic magnetotactic bacterium Magnetospirillum sp. strain AMB-1.</title>
        <authorList>
            <person name="Matsunaga T."/>
            <person name="Okamura Y."/>
            <person name="Fukuda Y."/>
            <person name="Wahyudi A.T."/>
            <person name="Murase Y."/>
            <person name="Takeyama H."/>
        </authorList>
    </citation>
    <scope>NUCLEOTIDE SEQUENCE [LARGE SCALE GENOMIC DNA]</scope>
    <source>
        <strain evidence="4">ATCC 700264 / AMB-1</strain>
    </source>
</reference>
<evidence type="ECO:0000313" key="4">
    <source>
        <dbReference type="Proteomes" id="UP000007058"/>
    </source>
</evidence>
<keyword evidence="4" id="KW-1185">Reference proteome</keyword>
<dbReference type="AlphaFoldDB" id="Q2WA44"/>
<dbReference type="STRING" id="342108.amb0477"/>
<dbReference type="InterPro" id="IPR032876">
    <property type="entry name" value="J_dom"/>
</dbReference>
<feature type="domain" description="Rcc01698-like C-terminal" evidence="2">
    <location>
        <begin position="600"/>
        <end position="691"/>
    </location>
</feature>
<feature type="domain" description="Tip attachment protein J" evidence="1">
    <location>
        <begin position="316"/>
        <end position="505"/>
    </location>
</feature>
<dbReference type="EMBL" id="AP007255">
    <property type="protein sequence ID" value="BAE49281.1"/>
    <property type="molecule type" value="Genomic_DNA"/>
</dbReference>
<name>Q2WA44_PARM1</name>
<dbReference type="InterPro" id="IPR056490">
    <property type="entry name" value="Rcc01698_C"/>
</dbReference>
<evidence type="ECO:0000259" key="1">
    <source>
        <dbReference type="Pfam" id="PF13550"/>
    </source>
</evidence>
<evidence type="ECO:0000259" key="2">
    <source>
        <dbReference type="Pfam" id="PF23666"/>
    </source>
</evidence>
<dbReference type="HOGENOM" id="CLU_010427_0_0_5"/>
<protein>
    <submittedName>
        <fullName evidence="3">Uncharacterized protein</fullName>
    </submittedName>
</protein>
<dbReference type="Pfam" id="PF13550">
    <property type="entry name" value="Phage-tail_3"/>
    <property type="match status" value="1"/>
</dbReference>
<dbReference type="KEGG" id="mag:amb0477"/>
<proteinExistence type="predicted"/>
<dbReference type="Proteomes" id="UP000007058">
    <property type="component" value="Chromosome"/>
</dbReference>